<proteinExistence type="predicted"/>
<accession>A0ABN3F2R2</accession>
<evidence type="ECO:0000313" key="2">
    <source>
        <dbReference type="Proteomes" id="UP001500305"/>
    </source>
</evidence>
<sequence>MATMAPPPSAREQGGRSAYAMECRAEILEARGEHEQADTLRARAAEAERLY</sequence>
<organism evidence="1 2">
    <name type="scientific">Kitasatospora cystarginea</name>
    <dbReference type="NCBI Taxonomy" id="58350"/>
    <lineage>
        <taxon>Bacteria</taxon>
        <taxon>Bacillati</taxon>
        <taxon>Actinomycetota</taxon>
        <taxon>Actinomycetes</taxon>
        <taxon>Kitasatosporales</taxon>
        <taxon>Streptomycetaceae</taxon>
        <taxon>Kitasatospora</taxon>
    </lineage>
</organism>
<comment type="caution">
    <text evidence="1">The sequence shown here is derived from an EMBL/GenBank/DDBJ whole genome shotgun (WGS) entry which is preliminary data.</text>
</comment>
<dbReference type="Proteomes" id="UP001500305">
    <property type="component" value="Unassembled WGS sequence"/>
</dbReference>
<dbReference type="EMBL" id="BAAATR010000097">
    <property type="protein sequence ID" value="GAA2282261.1"/>
    <property type="molecule type" value="Genomic_DNA"/>
</dbReference>
<name>A0ABN3F2R2_9ACTN</name>
<gene>
    <name evidence="1" type="ORF">GCM10010430_80150</name>
</gene>
<reference evidence="1 2" key="1">
    <citation type="journal article" date="2019" name="Int. J. Syst. Evol. Microbiol.">
        <title>The Global Catalogue of Microorganisms (GCM) 10K type strain sequencing project: providing services to taxonomists for standard genome sequencing and annotation.</title>
        <authorList>
            <consortium name="The Broad Institute Genomics Platform"/>
            <consortium name="The Broad Institute Genome Sequencing Center for Infectious Disease"/>
            <person name="Wu L."/>
            <person name="Ma J."/>
        </authorList>
    </citation>
    <scope>NUCLEOTIDE SEQUENCE [LARGE SCALE GENOMIC DNA]</scope>
    <source>
        <strain evidence="1 2">JCM 7356</strain>
    </source>
</reference>
<evidence type="ECO:0000313" key="1">
    <source>
        <dbReference type="EMBL" id="GAA2282261.1"/>
    </source>
</evidence>
<keyword evidence="2" id="KW-1185">Reference proteome</keyword>
<protein>
    <submittedName>
        <fullName evidence="1">Uncharacterized protein</fullName>
    </submittedName>
</protein>